<protein>
    <submittedName>
        <fullName evidence="2">PilN domain-containing protein</fullName>
    </submittedName>
</protein>
<keyword evidence="3" id="KW-1185">Reference proteome</keyword>
<dbReference type="EMBL" id="JAJNCT010000003">
    <property type="protein sequence ID" value="MCD2163642.1"/>
    <property type="molecule type" value="Genomic_DNA"/>
</dbReference>
<dbReference type="RefSeq" id="WP_230770498.1">
    <property type="nucleotide sequence ID" value="NZ_JAJNCT010000003.1"/>
</dbReference>
<name>A0AAW4XQQ7_9BURK</name>
<dbReference type="Pfam" id="PF05137">
    <property type="entry name" value="PilN"/>
    <property type="match status" value="1"/>
</dbReference>
<dbReference type="AlphaFoldDB" id="A0AAW4XQQ7"/>
<evidence type="ECO:0000313" key="3">
    <source>
        <dbReference type="Proteomes" id="UP001199260"/>
    </source>
</evidence>
<dbReference type="InterPro" id="IPR052534">
    <property type="entry name" value="Extracell_DNA_Util/SecSys_Comp"/>
</dbReference>
<keyword evidence="1" id="KW-0472">Membrane</keyword>
<evidence type="ECO:0000256" key="1">
    <source>
        <dbReference type="SAM" id="Phobius"/>
    </source>
</evidence>
<dbReference type="GO" id="GO:0043683">
    <property type="term" value="P:type IV pilus assembly"/>
    <property type="evidence" value="ECO:0007669"/>
    <property type="project" value="TreeGrafter"/>
</dbReference>
<reference evidence="2 3" key="1">
    <citation type="submission" date="2021-11" db="EMBL/GenBank/DDBJ databases">
        <title>Genome sequence.</title>
        <authorList>
            <person name="Sun Q."/>
        </authorList>
    </citation>
    <scope>NUCLEOTIDE SEQUENCE [LARGE SCALE GENOMIC DNA]</scope>
    <source>
        <strain evidence="2 3">KCTC 12005</strain>
    </source>
</reference>
<dbReference type="PANTHER" id="PTHR40278">
    <property type="entry name" value="DNA UTILIZATION PROTEIN HOFN"/>
    <property type="match status" value="1"/>
</dbReference>
<keyword evidence="1" id="KW-1133">Transmembrane helix</keyword>
<keyword evidence="1" id="KW-0812">Transmembrane</keyword>
<dbReference type="PANTHER" id="PTHR40278:SF2">
    <property type="entry name" value="TYPE IV PILUS INNER MEMBRANE COMPONENT PILN"/>
    <property type="match status" value="1"/>
</dbReference>
<accession>A0AAW4XQQ7</accession>
<comment type="caution">
    <text evidence="2">The sequence shown here is derived from an EMBL/GenBank/DDBJ whole genome shotgun (WGS) entry which is preliminary data.</text>
</comment>
<organism evidence="2 3">
    <name type="scientific">Comamonas koreensis</name>
    <dbReference type="NCBI Taxonomy" id="160825"/>
    <lineage>
        <taxon>Bacteria</taxon>
        <taxon>Pseudomonadati</taxon>
        <taxon>Pseudomonadota</taxon>
        <taxon>Betaproteobacteria</taxon>
        <taxon>Burkholderiales</taxon>
        <taxon>Comamonadaceae</taxon>
        <taxon>Comamonas</taxon>
    </lineage>
</organism>
<dbReference type="GO" id="GO:0043107">
    <property type="term" value="P:type IV pilus-dependent motility"/>
    <property type="evidence" value="ECO:0007669"/>
    <property type="project" value="TreeGrafter"/>
</dbReference>
<feature type="transmembrane region" description="Helical" evidence="1">
    <location>
        <begin position="21"/>
        <end position="43"/>
    </location>
</feature>
<sequence>MILINLLPHREAARKKRKESFQASMVAAALVGAVVCGAVYMFYQYQIDLQAGRNALLTREIKALDIKIADVAKIDAEIAALKARQKAVEDLQSDRNLPVHLLNELVLQLPDGVYIESLKQQEQTVQIQGIAQSNERVSELLNSLATKTPWLSKPELVEVVGTTTQINARERKRVAGFNLRFGLMRSSDVEQAHIAQGVKK</sequence>
<gene>
    <name evidence="2" type="ORF">LPW39_00655</name>
</gene>
<dbReference type="Proteomes" id="UP001199260">
    <property type="component" value="Unassembled WGS sequence"/>
</dbReference>
<dbReference type="InterPro" id="IPR007813">
    <property type="entry name" value="PilN"/>
</dbReference>
<evidence type="ECO:0000313" key="2">
    <source>
        <dbReference type="EMBL" id="MCD2163642.1"/>
    </source>
</evidence>
<proteinExistence type="predicted"/>